<evidence type="ECO:0000313" key="2">
    <source>
        <dbReference type="Proteomes" id="UP000186230"/>
    </source>
</evidence>
<dbReference type="SMART" id="SM00327">
    <property type="entry name" value="VWA"/>
    <property type="match status" value="1"/>
</dbReference>
<dbReference type="Gene3D" id="3.40.50.410">
    <property type="entry name" value="von Willebrand factor, type A domain"/>
    <property type="match status" value="1"/>
</dbReference>
<dbReference type="AlphaFoldDB" id="A0A1L7I406"/>
<dbReference type="Pfam" id="PF00092">
    <property type="entry name" value="VWA"/>
    <property type="match status" value="1"/>
</dbReference>
<reference evidence="1 2" key="1">
    <citation type="submission" date="2016-07" db="EMBL/GenBank/DDBJ databases">
        <title>Multi-omics approach to identify versatile polysaccharide utilization systems of a marine flavobacterium Gramella flava.</title>
        <authorList>
            <person name="Tang K."/>
        </authorList>
    </citation>
    <scope>NUCLEOTIDE SEQUENCE [LARGE SCALE GENOMIC DNA]</scope>
    <source>
        <strain evidence="1 2">JLT2011</strain>
    </source>
</reference>
<dbReference type="InterPro" id="IPR002035">
    <property type="entry name" value="VWF_A"/>
</dbReference>
<dbReference type="InterPro" id="IPR022156">
    <property type="entry name" value="Uncharacterised_YfbK_N"/>
</dbReference>
<dbReference type="InterPro" id="IPR036465">
    <property type="entry name" value="vWFA_dom_sf"/>
</dbReference>
<dbReference type="Pfam" id="PF12450">
    <property type="entry name" value="vWF_A"/>
    <property type="match status" value="1"/>
</dbReference>
<dbReference type="STRING" id="1229726.GRFL_1616"/>
<dbReference type="PANTHER" id="PTHR10166">
    <property type="entry name" value="VOLTAGE-DEPENDENT CALCIUM CHANNEL SUBUNIT ALPHA-2/DELTA-RELATED"/>
    <property type="match status" value="1"/>
</dbReference>
<dbReference type="KEGG" id="gfl:GRFL_1616"/>
<dbReference type="PROSITE" id="PS50234">
    <property type="entry name" value="VWFA"/>
    <property type="match status" value="1"/>
</dbReference>
<dbReference type="PANTHER" id="PTHR10166:SF37">
    <property type="entry name" value="STOLID, ISOFORM H"/>
    <property type="match status" value="1"/>
</dbReference>
<dbReference type="InterPro" id="IPR021908">
    <property type="entry name" value="YfbK_C"/>
</dbReference>
<dbReference type="EMBL" id="CP016359">
    <property type="protein sequence ID" value="APU68340.1"/>
    <property type="molecule type" value="Genomic_DNA"/>
</dbReference>
<sequence length="477" mass="52434">MFLLILASCEKGGTGDAYFNNTDGLYFEGSGDQYNEIEENPFIETSENAISTFSIDADGGSYANVRRFLQQDNQLPVKDAVRTEELINYFELDYPQQPGEAISLNGEISSSPWSEGHRLLRIGVKGKDIPREELGPSNFVFLIDVSGSMGSEDKLEMLKNGFKTLTDELSDDDRIAIVTYAGESGVLLPSTPGSEKSTIKAAISKLGAGGSTAGAAGITTAYEIAEANFIEHGNNRIVIGTDGDFNVGASSQEELTELIEQKRESGVFITVLGVGRGNLQDGMLEQIANKGNGTYEYIDNVEQMRKVFLYDFKKFYTAAKDVKIQVEFSPKVVQAYRLIGYENRVLNTEDFEDDEKDAGEIGINQNITALYEIIPAVNADYALPAITVDCRYKLPDSDSSLPISLQVFDELTPFSQSSGFMKFSAGVASFGMLLRDSEFKGDTSYEKVLQWLQAAQLHDEHGYKAQLQELVQKSNSL</sequence>
<protein>
    <submittedName>
        <fullName evidence="1">von Willebrand factor type A domain protein</fullName>
    </submittedName>
</protein>
<keyword evidence="2" id="KW-1185">Reference proteome</keyword>
<dbReference type="SUPFAM" id="SSF53300">
    <property type="entry name" value="vWA-like"/>
    <property type="match status" value="1"/>
</dbReference>
<dbReference type="InterPro" id="IPR051173">
    <property type="entry name" value="Ca_channel_alpha-2/delta"/>
</dbReference>
<name>A0A1L7I406_9FLAO</name>
<organism evidence="1 2">
    <name type="scientific">Christiangramia flava JLT2011</name>
    <dbReference type="NCBI Taxonomy" id="1229726"/>
    <lineage>
        <taxon>Bacteria</taxon>
        <taxon>Pseudomonadati</taxon>
        <taxon>Bacteroidota</taxon>
        <taxon>Flavobacteriia</taxon>
        <taxon>Flavobacteriales</taxon>
        <taxon>Flavobacteriaceae</taxon>
        <taxon>Christiangramia</taxon>
    </lineage>
</organism>
<accession>A0A1L7I406</accession>
<proteinExistence type="predicted"/>
<evidence type="ECO:0000313" key="1">
    <source>
        <dbReference type="EMBL" id="APU68340.1"/>
    </source>
</evidence>
<dbReference type="Proteomes" id="UP000186230">
    <property type="component" value="Chromosome"/>
</dbReference>
<dbReference type="Pfam" id="PF12034">
    <property type="entry name" value="YfbK_C"/>
    <property type="match status" value="1"/>
</dbReference>
<gene>
    <name evidence="1" type="ORF">GRFL_1616</name>
</gene>